<dbReference type="EMBL" id="JAIOIV010000130">
    <property type="protein sequence ID" value="MBZ0157833.1"/>
    <property type="molecule type" value="Genomic_DNA"/>
</dbReference>
<keyword evidence="1" id="KW-0238">DNA-binding</keyword>
<reference evidence="1" key="2">
    <citation type="submission" date="2021-08" db="EMBL/GenBank/DDBJ databases">
        <authorList>
            <person name="Dalcin Martins P."/>
        </authorList>
    </citation>
    <scope>NUCLEOTIDE SEQUENCE</scope>
    <source>
        <strain evidence="1">MAG_39</strain>
    </source>
</reference>
<proteinExistence type="predicted"/>
<name>A0A953M2M8_9BACT</name>
<gene>
    <name evidence="1" type="ORF">K8I29_16680</name>
</gene>
<dbReference type="Pfam" id="PF10122">
    <property type="entry name" value="Zn_ribbon_Com"/>
    <property type="match status" value="1"/>
</dbReference>
<accession>A0A953M2M8</accession>
<dbReference type="AlphaFoldDB" id="A0A953M2M8"/>
<evidence type="ECO:0000313" key="2">
    <source>
        <dbReference type="Proteomes" id="UP000705867"/>
    </source>
</evidence>
<reference evidence="1" key="1">
    <citation type="journal article" date="2021" name="bioRxiv">
        <title>Unraveling nitrogen, sulfur and carbon metabolic pathways and microbial community transcriptional responses to substrate deprivation and toxicity stresses in a bioreactor mimicking anoxic brackish coastal sediment conditions.</title>
        <authorList>
            <person name="Martins P.D."/>
            <person name="Echeveste M.J."/>
            <person name="Arshad A."/>
            <person name="Kurth J."/>
            <person name="Ouboter H."/>
            <person name="Jetten M.S.M."/>
            <person name="Welte C.U."/>
        </authorList>
    </citation>
    <scope>NUCLEOTIDE SEQUENCE</scope>
    <source>
        <strain evidence="1">MAG_39</strain>
    </source>
</reference>
<dbReference type="GO" id="GO:0003677">
    <property type="term" value="F:DNA binding"/>
    <property type="evidence" value="ECO:0007669"/>
    <property type="project" value="UniProtKB-KW"/>
</dbReference>
<dbReference type="Proteomes" id="UP000705867">
    <property type="component" value="Unassembled WGS sequence"/>
</dbReference>
<sequence>MGSAIQINEIRCKRCRRLLLKGDIRLIEIKCPKCGYLQKIGNEEVSRDSNSQ</sequence>
<comment type="caution">
    <text evidence="1">The sequence shown here is derived from an EMBL/GenBank/DDBJ whole genome shotgun (WGS) entry which is preliminary data.</text>
</comment>
<organism evidence="1 2">
    <name type="scientific">Candidatus Nitrobium versatile</name>
    <dbReference type="NCBI Taxonomy" id="2884831"/>
    <lineage>
        <taxon>Bacteria</taxon>
        <taxon>Pseudomonadati</taxon>
        <taxon>Nitrospirota</taxon>
        <taxon>Nitrospiria</taxon>
        <taxon>Nitrospirales</taxon>
        <taxon>Nitrospiraceae</taxon>
        <taxon>Candidatus Nitrobium</taxon>
    </lineage>
</organism>
<dbReference type="InterPro" id="IPR019294">
    <property type="entry name" value="Translation_reg_Com"/>
</dbReference>
<evidence type="ECO:0000313" key="1">
    <source>
        <dbReference type="EMBL" id="MBZ0157833.1"/>
    </source>
</evidence>
<protein>
    <submittedName>
        <fullName evidence="1">Com family DNA-binding transcriptional regulator</fullName>
    </submittedName>
</protein>